<keyword evidence="13" id="KW-0325">Glycoprotein</keyword>
<evidence type="ECO:0000256" key="1">
    <source>
        <dbReference type="ARBA" id="ARBA00001935"/>
    </source>
</evidence>
<evidence type="ECO:0000256" key="15">
    <source>
        <dbReference type="SAM" id="SignalP"/>
    </source>
</evidence>
<evidence type="ECO:0000256" key="13">
    <source>
        <dbReference type="ARBA" id="ARBA00023180"/>
    </source>
</evidence>
<dbReference type="Pfam" id="PF07732">
    <property type="entry name" value="Cu-oxidase_3"/>
    <property type="match status" value="1"/>
</dbReference>
<keyword evidence="9" id="KW-0677">Repeat</keyword>
<gene>
    <name evidence="19" type="ORF">LSAT_V11C900491130</name>
</gene>
<name>A0A9R1UEG7_LACSA</name>
<evidence type="ECO:0000256" key="14">
    <source>
        <dbReference type="ARBA" id="ARBA00048908"/>
    </source>
</evidence>
<dbReference type="GO" id="GO:0008447">
    <property type="term" value="F:L-ascorbate oxidase activity"/>
    <property type="evidence" value="ECO:0007669"/>
    <property type="project" value="UniProtKB-EC"/>
</dbReference>
<evidence type="ECO:0000256" key="10">
    <source>
        <dbReference type="ARBA" id="ARBA00023002"/>
    </source>
</evidence>
<dbReference type="InterPro" id="IPR033138">
    <property type="entry name" value="Cu_oxidase_CS"/>
</dbReference>
<dbReference type="PROSITE" id="PS00079">
    <property type="entry name" value="MULTICOPPER_OXIDASE1"/>
    <property type="match status" value="1"/>
</dbReference>
<dbReference type="Gramene" id="rna-gnl|WGS:NBSK|LSAT_9X87761_mrna">
    <property type="protein sequence ID" value="cds-PLY71638.1"/>
    <property type="gene ID" value="gene-LSAT_9X87761"/>
</dbReference>
<dbReference type="EMBL" id="NBSK02000009">
    <property type="protein sequence ID" value="KAJ0185573.1"/>
    <property type="molecule type" value="Genomic_DNA"/>
</dbReference>
<comment type="similarity">
    <text evidence="3">Belongs to the multicopper oxidase family.</text>
</comment>
<feature type="domain" description="Plastocyanin-like" evidence="16">
    <location>
        <begin position="164"/>
        <end position="332"/>
    </location>
</feature>
<comment type="cofactor">
    <cofactor evidence="1">
        <name>Cu cation</name>
        <dbReference type="ChEBI" id="CHEBI:23378"/>
    </cofactor>
</comment>
<dbReference type="PANTHER" id="PTHR11709">
    <property type="entry name" value="MULTI-COPPER OXIDASE"/>
    <property type="match status" value="1"/>
</dbReference>
<evidence type="ECO:0000256" key="7">
    <source>
        <dbReference type="ARBA" id="ARBA00022525"/>
    </source>
</evidence>
<evidence type="ECO:0000259" key="17">
    <source>
        <dbReference type="Pfam" id="PF07731"/>
    </source>
</evidence>
<dbReference type="GO" id="GO:0016491">
    <property type="term" value="F:oxidoreductase activity"/>
    <property type="evidence" value="ECO:0000318"/>
    <property type="project" value="GO_Central"/>
</dbReference>
<proteinExistence type="inferred from homology"/>
<evidence type="ECO:0000256" key="12">
    <source>
        <dbReference type="ARBA" id="ARBA00023157"/>
    </source>
</evidence>
<keyword evidence="15" id="KW-0732">Signal</keyword>
<organism evidence="19 20">
    <name type="scientific">Lactuca sativa</name>
    <name type="common">Garden lettuce</name>
    <dbReference type="NCBI Taxonomy" id="4236"/>
    <lineage>
        <taxon>Eukaryota</taxon>
        <taxon>Viridiplantae</taxon>
        <taxon>Streptophyta</taxon>
        <taxon>Embryophyta</taxon>
        <taxon>Tracheophyta</taxon>
        <taxon>Spermatophyta</taxon>
        <taxon>Magnoliopsida</taxon>
        <taxon>eudicotyledons</taxon>
        <taxon>Gunneridae</taxon>
        <taxon>Pentapetalae</taxon>
        <taxon>asterids</taxon>
        <taxon>campanulids</taxon>
        <taxon>Asterales</taxon>
        <taxon>Asteraceae</taxon>
        <taxon>Cichorioideae</taxon>
        <taxon>Cichorieae</taxon>
        <taxon>Lactucinae</taxon>
        <taxon>Lactuca</taxon>
    </lineage>
</organism>
<evidence type="ECO:0000313" key="20">
    <source>
        <dbReference type="Proteomes" id="UP000235145"/>
    </source>
</evidence>
<comment type="subcellular location">
    <subcellularLocation>
        <location evidence="2">Secreted</location>
    </subcellularLocation>
</comment>
<dbReference type="CDD" id="cd13893">
    <property type="entry name" value="CuRO_3_AAO"/>
    <property type="match status" value="1"/>
</dbReference>
<dbReference type="FunFam" id="2.60.40.420:FF:000060">
    <property type="entry name" value="L-ascorbate oxidase"/>
    <property type="match status" value="1"/>
</dbReference>
<evidence type="ECO:0000256" key="9">
    <source>
        <dbReference type="ARBA" id="ARBA00022737"/>
    </source>
</evidence>
<feature type="domain" description="Plastocyanin-like" evidence="18">
    <location>
        <begin position="36"/>
        <end position="151"/>
    </location>
</feature>
<dbReference type="Gene3D" id="2.60.40.420">
    <property type="entry name" value="Cupredoxins - blue copper proteins"/>
    <property type="match status" value="3"/>
</dbReference>
<dbReference type="InterPro" id="IPR034267">
    <property type="entry name" value="CuRO_3_AAO"/>
</dbReference>
<evidence type="ECO:0000256" key="5">
    <source>
        <dbReference type="ARBA" id="ARBA00012301"/>
    </source>
</evidence>
<dbReference type="NCBIfam" id="TIGR03388">
    <property type="entry name" value="ascorbase"/>
    <property type="match status" value="1"/>
</dbReference>
<dbReference type="InterPro" id="IPR045087">
    <property type="entry name" value="Cu-oxidase_fam"/>
</dbReference>
<feature type="signal peptide" evidence="15">
    <location>
        <begin position="1"/>
        <end position="22"/>
    </location>
</feature>
<evidence type="ECO:0000256" key="11">
    <source>
        <dbReference type="ARBA" id="ARBA00023008"/>
    </source>
</evidence>
<dbReference type="InterPro" id="IPR017760">
    <property type="entry name" value="L-ascorbate_oxidase_pln"/>
</dbReference>
<dbReference type="InterPro" id="IPR002355">
    <property type="entry name" value="Cu_oxidase_Cu_BS"/>
</dbReference>
<dbReference type="AlphaFoldDB" id="A0A9R1UEG7"/>
<dbReference type="PANTHER" id="PTHR11709:SF394">
    <property type="entry name" value="FI03373P-RELATED"/>
    <property type="match status" value="1"/>
</dbReference>
<evidence type="ECO:0000259" key="18">
    <source>
        <dbReference type="Pfam" id="PF07732"/>
    </source>
</evidence>
<evidence type="ECO:0000256" key="2">
    <source>
        <dbReference type="ARBA" id="ARBA00004613"/>
    </source>
</evidence>
<comment type="catalytic activity">
    <reaction evidence="14">
        <text>4 L-ascorbate + O2 = 4 monodehydro-L-ascorbate radical + 2 H2O</text>
        <dbReference type="Rhea" id="RHEA:30243"/>
        <dbReference type="ChEBI" id="CHEBI:15377"/>
        <dbReference type="ChEBI" id="CHEBI:15379"/>
        <dbReference type="ChEBI" id="CHEBI:38290"/>
        <dbReference type="ChEBI" id="CHEBI:59513"/>
        <dbReference type="EC" id="1.10.3.3"/>
    </reaction>
</comment>
<keyword evidence="10" id="KW-0560">Oxidoreductase</keyword>
<dbReference type="GO" id="GO:0005576">
    <property type="term" value="C:extracellular region"/>
    <property type="evidence" value="ECO:0007669"/>
    <property type="project" value="UniProtKB-SubCell"/>
</dbReference>
<dbReference type="InterPro" id="IPR011706">
    <property type="entry name" value="Cu-oxidase_C"/>
</dbReference>
<feature type="chain" id="PRO_5040340577" description="L-ascorbate oxidase" evidence="15">
    <location>
        <begin position="23"/>
        <end position="583"/>
    </location>
</feature>
<evidence type="ECO:0000256" key="8">
    <source>
        <dbReference type="ARBA" id="ARBA00022723"/>
    </source>
</evidence>
<dbReference type="Pfam" id="PF07731">
    <property type="entry name" value="Cu-oxidase_2"/>
    <property type="match status" value="1"/>
</dbReference>
<comment type="subunit">
    <text evidence="4">Dimer.</text>
</comment>
<evidence type="ECO:0000256" key="4">
    <source>
        <dbReference type="ARBA" id="ARBA00011473"/>
    </source>
</evidence>
<dbReference type="OrthoDB" id="2121828at2759"/>
<dbReference type="InterPro" id="IPR008972">
    <property type="entry name" value="Cupredoxin"/>
</dbReference>
<dbReference type="InterPro" id="IPR001117">
    <property type="entry name" value="Cu-oxidase_2nd"/>
</dbReference>
<keyword evidence="8" id="KW-0479">Metal-binding</keyword>
<sequence length="583" mass="65350">MAPNRLTPICLLACLWCFGVFGRSISGEEVKYNWEVKYMKGAPDCMEKDFIIGINGQFPGPTIKARAGDNVVVNLTNKLDKEGVVIHWHGIRQLKTPWADGTAAISQCPIKSGDTFTYNFTVDKAGTYFYHGHLGMQRSAGLYGMLIVDVEKGKKEAFHYDGEFSLLLSDWWHKGIEEQEEDLNAKPMIWIGEAQSVLINGRGQFTCSLAVPPNSKDSKGLPGCKFTGKEQCAPNILDVEPGKTYRLRVASTTALASLNVAIESHNMLMVEADGNYLQPFSVKDFDIYSGESYSVIFNTHKHSSHNYWISVGVRGRDPTKTARGLALLHYTSAKVSKRPKHHPPTTPRWNDYAHSKSFTYKLLAHPGSPKPPANYDHRIFLLNTQNFMEGQTKWAINNVSLKLTETPYLGSIRYGLTNAFDQISPPETFSDTYDITKPPPNPNCTISSGVYNLNFGKTYDVILQNANLIQEGVSEIHPWHLHGHDFWVLGYGDGKFSKKDEKKLNLVNPPLRNTVVIFPHGWTAIRFMTDNPGVWAFHCHIEPHLHMGMGVIFAEGVHLVRKIPDEALSCGLTGEMLMRQNHN</sequence>
<keyword evidence="20" id="KW-1185">Reference proteome</keyword>
<accession>A0A9R1UEG7</accession>
<evidence type="ECO:0000259" key="16">
    <source>
        <dbReference type="Pfam" id="PF00394"/>
    </source>
</evidence>
<dbReference type="PROSITE" id="PS00080">
    <property type="entry name" value="MULTICOPPER_OXIDASE2"/>
    <property type="match status" value="1"/>
</dbReference>
<dbReference type="Pfam" id="PF00394">
    <property type="entry name" value="Cu-oxidase"/>
    <property type="match status" value="1"/>
</dbReference>
<dbReference type="EC" id="1.10.3.3" evidence="5"/>
<dbReference type="InterPro" id="IPR011707">
    <property type="entry name" value="Cu-oxidase-like_N"/>
</dbReference>
<evidence type="ECO:0000256" key="6">
    <source>
        <dbReference type="ARBA" id="ARBA00022095"/>
    </source>
</evidence>
<protein>
    <recommendedName>
        <fullName evidence="6">L-ascorbate oxidase</fullName>
        <ecNumber evidence="5">1.10.3.3</ecNumber>
    </recommendedName>
</protein>
<keyword evidence="7" id="KW-0964">Secreted</keyword>
<dbReference type="Proteomes" id="UP000235145">
    <property type="component" value="Unassembled WGS sequence"/>
</dbReference>
<keyword evidence="11" id="KW-0186">Copper</keyword>
<keyword evidence="12" id="KW-1015">Disulfide bond</keyword>
<dbReference type="FunFam" id="2.60.40.420:FF:000045">
    <property type="entry name" value="Laccase 2"/>
    <property type="match status" value="1"/>
</dbReference>
<evidence type="ECO:0000256" key="3">
    <source>
        <dbReference type="ARBA" id="ARBA00010609"/>
    </source>
</evidence>
<dbReference type="SUPFAM" id="SSF49503">
    <property type="entry name" value="Cupredoxins"/>
    <property type="match status" value="3"/>
</dbReference>
<dbReference type="GO" id="GO:0005507">
    <property type="term" value="F:copper ion binding"/>
    <property type="evidence" value="ECO:0007669"/>
    <property type="project" value="InterPro"/>
</dbReference>
<feature type="domain" description="Plastocyanin-like" evidence="17">
    <location>
        <begin position="444"/>
        <end position="556"/>
    </location>
</feature>
<comment type="caution">
    <text evidence="19">The sequence shown here is derived from an EMBL/GenBank/DDBJ whole genome shotgun (WGS) entry which is preliminary data.</text>
</comment>
<evidence type="ECO:0000313" key="19">
    <source>
        <dbReference type="EMBL" id="KAJ0185573.1"/>
    </source>
</evidence>
<reference evidence="19 20" key="1">
    <citation type="journal article" date="2017" name="Nat. Commun.">
        <title>Genome assembly with in vitro proximity ligation data and whole-genome triplication in lettuce.</title>
        <authorList>
            <person name="Reyes-Chin-Wo S."/>
            <person name="Wang Z."/>
            <person name="Yang X."/>
            <person name="Kozik A."/>
            <person name="Arikit S."/>
            <person name="Song C."/>
            <person name="Xia L."/>
            <person name="Froenicke L."/>
            <person name="Lavelle D.O."/>
            <person name="Truco M.J."/>
            <person name="Xia R."/>
            <person name="Zhu S."/>
            <person name="Xu C."/>
            <person name="Xu H."/>
            <person name="Xu X."/>
            <person name="Cox K."/>
            <person name="Korf I."/>
            <person name="Meyers B.C."/>
            <person name="Michelmore R.W."/>
        </authorList>
    </citation>
    <scope>NUCLEOTIDE SEQUENCE [LARGE SCALE GENOMIC DNA]</scope>
    <source>
        <strain evidence="20">cv. Salinas</strain>
        <tissue evidence="19">Seedlings</tissue>
    </source>
</reference>